<gene>
    <name evidence="2" type="ORF">PH7735_02778</name>
</gene>
<name>A0A0P1ILF1_9RHOB</name>
<keyword evidence="3" id="KW-1185">Reference proteome</keyword>
<dbReference type="Pfam" id="PF10028">
    <property type="entry name" value="DUF2270"/>
    <property type="match status" value="1"/>
</dbReference>
<sequence length="263" mass="29695">MGFLPPNLSYSSALSFDPDQMACIIHLGSGNFISEGGRKISEVKTERKSLDAAEIGAVAHLYRGEVYRSTIWRTRLDTTTNWAVVTLGVALSISFASPDASPLPLVLVGVLIIFFLMLEARRYRYFNVWRARARWLETHFYAPMLYDGDLHLEENWQKELANDYLRPKYHVGFLTAVGRRIRRNYLWILIIQSLAFAGKIAVHPTAVQSFEEAFRRADVGPLPGEVIVGFGFVYMIAWTCLAIWSGKNDAKRAALRKTDSAMG</sequence>
<organism evidence="2 3">
    <name type="scientific">Shimia thalassica</name>
    <dbReference type="NCBI Taxonomy" id="1715693"/>
    <lineage>
        <taxon>Bacteria</taxon>
        <taxon>Pseudomonadati</taxon>
        <taxon>Pseudomonadota</taxon>
        <taxon>Alphaproteobacteria</taxon>
        <taxon>Rhodobacterales</taxon>
        <taxon>Roseobacteraceae</taxon>
    </lineage>
</organism>
<proteinExistence type="predicted"/>
<feature type="transmembrane region" description="Helical" evidence="1">
    <location>
        <begin position="226"/>
        <end position="246"/>
    </location>
</feature>
<dbReference type="RefSeq" id="WP_305507740.1">
    <property type="nucleotide sequence ID" value="NZ_JAUYVS010000001.1"/>
</dbReference>
<feature type="transmembrane region" description="Helical" evidence="1">
    <location>
        <begin position="185"/>
        <end position="206"/>
    </location>
</feature>
<keyword evidence="1" id="KW-1133">Transmembrane helix</keyword>
<evidence type="ECO:0000313" key="2">
    <source>
        <dbReference type="EMBL" id="CUK04415.1"/>
    </source>
</evidence>
<protein>
    <submittedName>
        <fullName evidence="2">Putative integral membrane protein</fullName>
    </submittedName>
</protein>
<dbReference type="Proteomes" id="UP000051870">
    <property type="component" value="Unassembled WGS sequence"/>
</dbReference>
<dbReference type="InterPro" id="IPR014470">
    <property type="entry name" value="UCP01500"/>
</dbReference>
<evidence type="ECO:0000256" key="1">
    <source>
        <dbReference type="SAM" id="Phobius"/>
    </source>
</evidence>
<feature type="transmembrane region" description="Helical" evidence="1">
    <location>
        <begin position="103"/>
        <end position="120"/>
    </location>
</feature>
<evidence type="ECO:0000313" key="3">
    <source>
        <dbReference type="Proteomes" id="UP000051870"/>
    </source>
</evidence>
<accession>A0A0P1ILF1</accession>
<keyword evidence="1" id="KW-0472">Membrane</keyword>
<dbReference type="AlphaFoldDB" id="A0A0P1ILF1"/>
<keyword evidence="1" id="KW-0812">Transmembrane</keyword>
<dbReference type="EMBL" id="CYTW01000003">
    <property type="protein sequence ID" value="CUK04415.1"/>
    <property type="molecule type" value="Genomic_DNA"/>
</dbReference>
<reference evidence="3" key="1">
    <citation type="submission" date="2015-09" db="EMBL/GenBank/DDBJ databases">
        <authorList>
            <person name="Rodrigo-Torres Lidia"/>
            <person name="Arahal R.David."/>
        </authorList>
    </citation>
    <scope>NUCLEOTIDE SEQUENCE [LARGE SCALE GENOMIC DNA]</scope>
    <source>
        <strain evidence="3">CECT 7735</strain>
    </source>
</reference>